<keyword evidence="2" id="KW-0732">Signal</keyword>
<feature type="signal peptide" evidence="2">
    <location>
        <begin position="1"/>
        <end position="24"/>
    </location>
</feature>
<evidence type="ECO:0000313" key="3">
    <source>
        <dbReference type="EMBL" id="NMT64358.1"/>
    </source>
</evidence>
<dbReference type="RefSeq" id="WP_168354996.1">
    <property type="nucleotide sequence ID" value="NZ_JABCKY010000004.1"/>
</dbReference>
<evidence type="ECO:0000256" key="2">
    <source>
        <dbReference type="SAM" id="SignalP"/>
    </source>
</evidence>
<evidence type="ECO:0000256" key="1">
    <source>
        <dbReference type="SAM" id="MobiDB-lite"/>
    </source>
</evidence>
<evidence type="ECO:0000313" key="4">
    <source>
        <dbReference type="Proteomes" id="UP000567186"/>
    </source>
</evidence>
<name>A0A7Y0WSX6_9GAMM</name>
<gene>
    <name evidence="3" type="ORF">HIU99_12205</name>
</gene>
<dbReference type="AlphaFoldDB" id="A0A7Y0WSX6"/>
<proteinExistence type="predicted"/>
<reference evidence="3 4" key="1">
    <citation type="submission" date="2020-04" db="EMBL/GenBank/DDBJ databases">
        <title>Marinobacter oceani sp. nov., isolated from marine solar saltern.</title>
        <authorList>
            <person name="Chen X.-Y."/>
        </authorList>
    </citation>
    <scope>NUCLEOTIDE SEQUENCE [LARGE SCALE GENOMIC DNA]</scope>
    <source>
        <strain evidence="3 4">W62</strain>
    </source>
</reference>
<accession>A0A7Y0WSX6</accession>
<dbReference type="Pfam" id="PF05275">
    <property type="entry name" value="CopB"/>
    <property type="match status" value="1"/>
</dbReference>
<feature type="chain" id="PRO_5030896311" evidence="2">
    <location>
        <begin position="25"/>
        <end position="306"/>
    </location>
</feature>
<keyword evidence="4" id="KW-1185">Reference proteome</keyword>
<dbReference type="EMBL" id="JABCKY010000004">
    <property type="protein sequence ID" value="NMT64358.1"/>
    <property type="molecule type" value="Genomic_DNA"/>
</dbReference>
<protein>
    <submittedName>
        <fullName evidence="3">Copper resistance protein B</fullName>
    </submittedName>
</protein>
<dbReference type="GO" id="GO:0005507">
    <property type="term" value="F:copper ion binding"/>
    <property type="evidence" value="ECO:0007669"/>
    <property type="project" value="InterPro"/>
</dbReference>
<sequence length="306" mass="34554">MLMPNARLTATIAATFLLSSPALGQDEPETADMPSTADRPDHQESARQHEGTSPPDLEIPPLPAGMTLDEVFDYADSEPPAHFPDPVPDDQLFAFVLFDQLEYRVTDDDQPDQLGWEIQGWAGGDLNRFWWKTEGESVFDGPNEGESETDLLYSRLIAPFWNVQTGVQYANEWNPDEYDDRWSYVLALQGMAPFQFELDHSLYVSEDGDVTFSVEGEYDLRITQRLVFQPRAGLAFAAQDIPERNIGSGMTGADLDLRLRYEVKREFAPYIGVRYHFLTGETEDIAAAAGDRTEQWYALAGFRFAF</sequence>
<comment type="caution">
    <text evidence="3">The sequence shown here is derived from an EMBL/GenBank/DDBJ whole genome shotgun (WGS) entry which is preliminary data.</text>
</comment>
<feature type="region of interest" description="Disordered" evidence="1">
    <location>
        <begin position="21"/>
        <end position="61"/>
    </location>
</feature>
<organism evidence="3 4">
    <name type="scientific">Marinobacter orientalis</name>
    <dbReference type="NCBI Taxonomy" id="1928859"/>
    <lineage>
        <taxon>Bacteria</taxon>
        <taxon>Pseudomonadati</taxon>
        <taxon>Pseudomonadota</taxon>
        <taxon>Gammaproteobacteria</taxon>
        <taxon>Pseudomonadales</taxon>
        <taxon>Marinobacteraceae</taxon>
        <taxon>Marinobacter</taxon>
    </lineage>
</organism>
<dbReference type="GO" id="GO:0006878">
    <property type="term" value="P:intracellular copper ion homeostasis"/>
    <property type="evidence" value="ECO:0007669"/>
    <property type="project" value="InterPro"/>
</dbReference>
<dbReference type="Proteomes" id="UP000567186">
    <property type="component" value="Unassembled WGS sequence"/>
</dbReference>
<dbReference type="GO" id="GO:0009279">
    <property type="term" value="C:cell outer membrane"/>
    <property type="evidence" value="ECO:0007669"/>
    <property type="project" value="InterPro"/>
</dbReference>
<dbReference type="InterPro" id="IPR007939">
    <property type="entry name" value="Cu-R_B_prcur"/>
</dbReference>
<feature type="compositionally biased region" description="Basic and acidic residues" evidence="1">
    <location>
        <begin position="38"/>
        <end position="50"/>
    </location>
</feature>